<reference evidence="1 2" key="1">
    <citation type="submission" date="2019-04" db="EMBL/GenBank/DDBJ databases">
        <title>Crenobacter sp. nov.</title>
        <authorList>
            <person name="Shi S."/>
        </authorList>
    </citation>
    <scope>NUCLEOTIDE SEQUENCE [LARGE SCALE GENOMIC DNA]</scope>
    <source>
        <strain evidence="1 2">GY 70310</strain>
    </source>
</reference>
<evidence type="ECO:0000313" key="2">
    <source>
        <dbReference type="Proteomes" id="UP000308891"/>
    </source>
</evidence>
<comment type="caution">
    <text evidence="1">The sequence shown here is derived from an EMBL/GenBank/DDBJ whole genome shotgun (WGS) entry which is preliminary data.</text>
</comment>
<proteinExistence type="predicted"/>
<gene>
    <name evidence="1" type="ORF">E5K04_05140</name>
</gene>
<evidence type="ECO:0000313" key="1">
    <source>
        <dbReference type="EMBL" id="TIC85367.1"/>
    </source>
</evidence>
<sequence length="92" mass="9919">MAAQAREDIMGQAIKTLLATLEANKETKDLYCPSGGPPLKAAVSHELYAELMAMSALFERDIQCLAGDLLAAAIRDLETELNAQLDEMVPKA</sequence>
<dbReference type="AlphaFoldDB" id="A0A4T0V253"/>
<protein>
    <submittedName>
        <fullName evidence="1">Uncharacterized protein</fullName>
    </submittedName>
</protein>
<dbReference type="EMBL" id="STGJ01000003">
    <property type="protein sequence ID" value="TIC85367.1"/>
    <property type="molecule type" value="Genomic_DNA"/>
</dbReference>
<name>A0A4T0V253_9NEIS</name>
<organism evidence="1 2">
    <name type="scientific">Crenobacter intestini</name>
    <dbReference type="NCBI Taxonomy" id="2563443"/>
    <lineage>
        <taxon>Bacteria</taxon>
        <taxon>Pseudomonadati</taxon>
        <taxon>Pseudomonadota</taxon>
        <taxon>Betaproteobacteria</taxon>
        <taxon>Neisseriales</taxon>
        <taxon>Neisseriaceae</taxon>
        <taxon>Crenobacter</taxon>
    </lineage>
</organism>
<accession>A0A4T0V253</accession>
<keyword evidence="2" id="KW-1185">Reference proteome</keyword>
<dbReference type="Proteomes" id="UP000308891">
    <property type="component" value="Unassembled WGS sequence"/>
</dbReference>